<evidence type="ECO:0000259" key="1">
    <source>
        <dbReference type="Pfam" id="PF13946"/>
    </source>
</evidence>
<dbReference type="OrthoDB" id="7252638at2"/>
<feature type="domain" description="DUF4214" evidence="1">
    <location>
        <begin position="292"/>
        <end position="350"/>
    </location>
</feature>
<dbReference type="RefSeq" id="WP_127789228.1">
    <property type="nucleotide sequence ID" value="NZ_SACL01000008.1"/>
</dbReference>
<proteinExistence type="predicted"/>
<dbReference type="InterPro" id="IPR038255">
    <property type="entry name" value="PBS_linker_sf"/>
</dbReference>
<dbReference type="AlphaFoldDB" id="A0A437M2F2"/>
<keyword evidence="3" id="KW-1185">Reference proteome</keyword>
<comment type="caution">
    <text evidence="2">The sequence shown here is derived from an EMBL/GenBank/DDBJ whole genome shotgun (WGS) entry which is preliminary data.</text>
</comment>
<gene>
    <name evidence="2" type="ORF">EOD42_19345</name>
</gene>
<dbReference type="InterPro" id="IPR025282">
    <property type="entry name" value="DUF4214"/>
</dbReference>
<accession>A0A437M2F2</accession>
<name>A0A437M2F2_9PROT</name>
<sequence length="489" mass="54191">MFMDVVGSGDLYFDVGFDRSTGSISLFNIASPDYEGLVAAGRSTTLSLQLRVHYADGSWGVSDTTWQVAVNNLDDTPPQGLRFATGGSVAPGASGAVIGTLAVTDPDTAGGFTYTIADADAWMYEIVNGTLKLKQGVALSLSDGPYRAIFVEVSDGHQSSAFRLDIKLESPAGEPATLDVLDTWEHRFGFSWKDSSTVWAARGVFELERMEFYGTELVELVMKDGNNLWISGAQKIQFLNGTIDLRTDSTAFHVDAFFHAILGRHAESSALEYYSRLLDSGQWSYSTFSNVLVGSYEFSLKGAASNEQFVRVLYQNSAGEVNEGGVGYWKGQLDAGVPRWQVAQSFAEWDTNINATRASRPYGEYVTQHWSKEVIALYEAALDRLPDRPTFDYWISVLERGEMSLSHITELFANSYEAQLRYNGYSSYDFVTDMFSRVLGRPADNPSRDYWVYMLDHGYLQKKDVIAAFGLCEENFLQITEVPPGSPFT</sequence>
<dbReference type="EMBL" id="SACL01000008">
    <property type="protein sequence ID" value="RVT91899.1"/>
    <property type="molecule type" value="Genomic_DNA"/>
</dbReference>
<evidence type="ECO:0000313" key="2">
    <source>
        <dbReference type="EMBL" id="RVT91899.1"/>
    </source>
</evidence>
<dbReference type="Gene3D" id="1.10.3130.20">
    <property type="entry name" value="Phycobilisome linker domain"/>
    <property type="match status" value="1"/>
</dbReference>
<feature type="domain" description="DUF4214" evidence="1">
    <location>
        <begin position="412"/>
        <end position="475"/>
    </location>
</feature>
<evidence type="ECO:0000313" key="3">
    <source>
        <dbReference type="Proteomes" id="UP000282957"/>
    </source>
</evidence>
<organism evidence="2 3">
    <name type="scientific">Rhodovarius crocodyli</name>
    <dbReference type="NCBI Taxonomy" id="1979269"/>
    <lineage>
        <taxon>Bacteria</taxon>
        <taxon>Pseudomonadati</taxon>
        <taxon>Pseudomonadota</taxon>
        <taxon>Alphaproteobacteria</taxon>
        <taxon>Acetobacterales</taxon>
        <taxon>Roseomonadaceae</taxon>
        <taxon>Rhodovarius</taxon>
    </lineage>
</organism>
<reference evidence="2 3" key="1">
    <citation type="submission" date="2019-01" db="EMBL/GenBank/DDBJ databases">
        <authorList>
            <person name="Chen W.-M."/>
        </authorList>
    </citation>
    <scope>NUCLEOTIDE SEQUENCE [LARGE SCALE GENOMIC DNA]</scope>
    <source>
        <strain evidence="2 3">CCP-6</strain>
    </source>
</reference>
<dbReference type="Pfam" id="PF13946">
    <property type="entry name" value="DUF4214"/>
    <property type="match status" value="2"/>
</dbReference>
<dbReference type="Proteomes" id="UP000282957">
    <property type="component" value="Unassembled WGS sequence"/>
</dbReference>
<protein>
    <submittedName>
        <fullName evidence="2">DUF4214 domain-containing protein</fullName>
    </submittedName>
</protein>